<evidence type="ECO:0000256" key="1">
    <source>
        <dbReference type="SAM" id="Phobius"/>
    </source>
</evidence>
<dbReference type="PANTHER" id="PTHR43592:SF7">
    <property type="entry name" value="CAAX AMINO TERMINAL PROTEASE FAMILY PROTEIN"/>
    <property type="match status" value="1"/>
</dbReference>
<dbReference type="KEGG" id="moz:MoryE10_04140"/>
<dbReference type="Pfam" id="PF02517">
    <property type="entry name" value="Rce1-like"/>
    <property type="match status" value="1"/>
</dbReference>
<dbReference type="AlphaFoldDB" id="A0A8D5AFY7"/>
<evidence type="ECO:0000259" key="2">
    <source>
        <dbReference type="Pfam" id="PF02517"/>
    </source>
</evidence>
<keyword evidence="1" id="KW-0812">Transmembrane</keyword>
<feature type="transmembrane region" description="Helical" evidence="1">
    <location>
        <begin position="12"/>
        <end position="36"/>
    </location>
</feature>
<dbReference type="RefSeq" id="WP_054772825.1">
    <property type="nucleotide sequence ID" value="NZ_AP019782.1"/>
</dbReference>
<reference evidence="3" key="1">
    <citation type="submission" date="2019-06" db="EMBL/GenBank/DDBJ databases">
        <title>Complete genome sequence of Methylogaea oryzae strain JCM16910.</title>
        <authorList>
            <person name="Asakawa S."/>
        </authorList>
    </citation>
    <scope>NUCLEOTIDE SEQUENCE</scope>
    <source>
        <strain evidence="3">E10</strain>
    </source>
</reference>
<keyword evidence="4" id="KW-1185">Reference proteome</keyword>
<name>A0A8D5AFY7_9GAMM</name>
<dbReference type="GO" id="GO:0004175">
    <property type="term" value="F:endopeptidase activity"/>
    <property type="evidence" value="ECO:0007669"/>
    <property type="project" value="UniProtKB-ARBA"/>
</dbReference>
<sequence length="202" mass="22341">MPPPSTDGRPNFLTLAYAFEGGLVGVAYALGWIAGITPFSDFRFDGSAVSHGILGTLPLLLLFFWTYQLPHPELTKIRRFLLDSLAPQLAACRVHQLLALAALAGLGEEALFRGVLQPWAEAHWGWGAGLMLSNVLFGLLHCVTPLYGLLALFTGIYLGVMLDIGEERNLLTPMVVHGLYDFVAFWIVIQSYRAEQSQRNRR</sequence>
<dbReference type="EMBL" id="AP019782">
    <property type="protein sequence ID" value="BBL69808.1"/>
    <property type="molecule type" value="Genomic_DNA"/>
</dbReference>
<gene>
    <name evidence="3" type="ORF">MoryE10_04140</name>
</gene>
<dbReference type="GO" id="GO:0080120">
    <property type="term" value="P:CAAX-box protein maturation"/>
    <property type="evidence" value="ECO:0007669"/>
    <property type="project" value="UniProtKB-ARBA"/>
</dbReference>
<dbReference type="PANTHER" id="PTHR43592">
    <property type="entry name" value="CAAX AMINO TERMINAL PROTEASE"/>
    <property type="match status" value="1"/>
</dbReference>
<accession>A0A8D5AFY7</accession>
<organism evidence="3 4">
    <name type="scientific">Methylogaea oryzae</name>
    <dbReference type="NCBI Taxonomy" id="1295382"/>
    <lineage>
        <taxon>Bacteria</taxon>
        <taxon>Pseudomonadati</taxon>
        <taxon>Pseudomonadota</taxon>
        <taxon>Gammaproteobacteria</taxon>
        <taxon>Methylococcales</taxon>
        <taxon>Methylococcaceae</taxon>
        <taxon>Methylogaea</taxon>
    </lineage>
</organism>
<keyword evidence="1" id="KW-0472">Membrane</keyword>
<evidence type="ECO:0000313" key="4">
    <source>
        <dbReference type="Proteomes" id="UP000824988"/>
    </source>
</evidence>
<dbReference type="InterPro" id="IPR003675">
    <property type="entry name" value="Rce1/LyrA-like_dom"/>
</dbReference>
<feature type="transmembrane region" description="Helical" evidence="1">
    <location>
        <begin position="170"/>
        <end position="192"/>
    </location>
</feature>
<feature type="transmembrane region" description="Helical" evidence="1">
    <location>
        <begin position="135"/>
        <end position="158"/>
    </location>
</feature>
<dbReference type="Proteomes" id="UP000824988">
    <property type="component" value="Chromosome"/>
</dbReference>
<evidence type="ECO:0000313" key="3">
    <source>
        <dbReference type="EMBL" id="BBL69808.1"/>
    </source>
</evidence>
<feature type="transmembrane region" description="Helical" evidence="1">
    <location>
        <begin position="48"/>
        <end position="69"/>
    </location>
</feature>
<keyword evidence="1" id="KW-1133">Transmembrane helix</keyword>
<feature type="domain" description="CAAX prenyl protease 2/Lysostaphin resistance protein A-like" evidence="2">
    <location>
        <begin position="95"/>
        <end position="183"/>
    </location>
</feature>
<proteinExistence type="predicted"/>
<protein>
    <recommendedName>
        <fullName evidence="2">CAAX prenyl protease 2/Lysostaphin resistance protein A-like domain-containing protein</fullName>
    </recommendedName>
</protein>